<organism evidence="2 3">
    <name type="scientific">Amantichitinum ursilacus</name>
    <dbReference type="NCBI Taxonomy" id="857265"/>
    <lineage>
        <taxon>Bacteria</taxon>
        <taxon>Pseudomonadati</taxon>
        <taxon>Pseudomonadota</taxon>
        <taxon>Betaproteobacteria</taxon>
        <taxon>Neisseriales</taxon>
        <taxon>Chitinibacteraceae</taxon>
        <taxon>Amantichitinum</taxon>
    </lineage>
</organism>
<dbReference type="EMBL" id="LAQT01000010">
    <property type="protein sequence ID" value="KPC52231.1"/>
    <property type="molecule type" value="Genomic_DNA"/>
</dbReference>
<accession>A0A0N0GMZ8</accession>
<reference evidence="2 3" key="1">
    <citation type="submission" date="2015-07" db="EMBL/GenBank/DDBJ databases">
        <title>Draft genome sequence of the Amantichitinum ursilacus IGB-41, a new chitin-degrading bacterium.</title>
        <authorList>
            <person name="Kirstahler P."/>
            <person name="Guenther M."/>
            <person name="Grumaz C."/>
            <person name="Rupp S."/>
            <person name="Zibek S."/>
            <person name="Sohn K."/>
        </authorList>
    </citation>
    <scope>NUCLEOTIDE SEQUENCE [LARGE SCALE GENOMIC DNA]</scope>
    <source>
        <strain evidence="2 3">IGB-41</strain>
    </source>
</reference>
<evidence type="ECO:0000256" key="1">
    <source>
        <dbReference type="SAM" id="Phobius"/>
    </source>
</evidence>
<evidence type="ECO:0000313" key="3">
    <source>
        <dbReference type="Proteomes" id="UP000037939"/>
    </source>
</evidence>
<dbReference type="OrthoDB" id="8596226at2"/>
<keyword evidence="3" id="KW-1185">Reference proteome</keyword>
<keyword evidence="1" id="KW-0472">Membrane</keyword>
<dbReference type="AlphaFoldDB" id="A0A0N0GMZ8"/>
<keyword evidence="1" id="KW-0812">Transmembrane</keyword>
<keyword evidence="1" id="KW-1133">Transmembrane helix</keyword>
<sequence>MFAIIRLLFILAVILIGFGAFKYQRTRDRYWIRVITWVLYFVLALLVMFFGGLIIQRAMGYP</sequence>
<name>A0A0N0GMZ8_9NEIS</name>
<evidence type="ECO:0000313" key="2">
    <source>
        <dbReference type="EMBL" id="KPC52231.1"/>
    </source>
</evidence>
<dbReference type="Proteomes" id="UP000037939">
    <property type="component" value="Unassembled WGS sequence"/>
</dbReference>
<feature type="transmembrane region" description="Helical" evidence="1">
    <location>
        <begin position="7"/>
        <end position="24"/>
    </location>
</feature>
<dbReference type="RefSeq" id="WP_053938478.1">
    <property type="nucleotide sequence ID" value="NZ_LAQT01000010.1"/>
</dbReference>
<dbReference type="STRING" id="857265.WG78_14265"/>
<gene>
    <name evidence="2" type="ORF">WG78_14265</name>
</gene>
<feature type="transmembrane region" description="Helical" evidence="1">
    <location>
        <begin position="30"/>
        <end position="55"/>
    </location>
</feature>
<protein>
    <submittedName>
        <fullName evidence="2">Uncharacterized protein</fullName>
    </submittedName>
</protein>
<proteinExistence type="predicted"/>
<comment type="caution">
    <text evidence="2">The sequence shown here is derived from an EMBL/GenBank/DDBJ whole genome shotgun (WGS) entry which is preliminary data.</text>
</comment>